<dbReference type="EMBL" id="VSRR010011668">
    <property type="protein sequence ID" value="MPC53502.1"/>
    <property type="molecule type" value="Genomic_DNA"/>
</dbReference>
<sequence length="66" mass="7141">MYSTQNSAHILAEGFVPVHEGHIINSLSFSNTATLYTIRILHEGFECQLECCGSRSSGRDGNLGAV</sequence>
<keyword evidence="2" id="KW-1185">Reference proteome</keyword>
<comment type="caution">
    <text evidence="1">The sequence shown here is derived from an EMBL/GenBank/DDBJ whole genome shotgun (WGS) entry which is preliminary data.</text>
</comment>
<protein>
    <submittedName>
        <fullName evidence="1">Uncharacterized protein</fullName>
    </submittedName>
</protein>
<dbReference type="Proteomes" id="UP000324222">
    <property type="component" value="Unassembled WGS sequence"/>
</dbReference>
<proteinExistence type="predicted"/>
<gene>
    <name evidence="1" type="ORF">E2C01_047396</name>
</gene>
<name>A0A5B7G3G3_PORTR</name>
<organism evidence="1 2">
    <name type="scientific">Portunus trituberculatus</name>
    <name type="common">Swimming crab</name>
    <name type="synonym">Neptunus trituberculatus</name>
    <dbReference type="NCBI Taxonomy" id="210409"/>
    <lineage>
        <taxon>Eukaryota</taxon>
        <taxon>Metazoa</taxon>
        <taxon>Ecdysozoa</taxon>
        <taxon>Arthropoda</taxon>
        <taxon>Crustacea</taxon>
        <taxon>Multicrustacea</taxon>
        <taxon>Malacostraca</taxon>
        <taxon>Eumalacostraca</taxon>
        <taxon>Eucarida</taxon>
        <taxon>Decapoda</taxon>
        <taxon>Pleocyemata</taxon>
        <taxon>Brachyura</taxon>
        <taxon>Eubrachyura</taxon>
        <taxon>Portunoidea</taxon>
        <taxon>Portunidae</taxon>
        <taxon>Portuninae</taxon>
        <taxon>Portunus</taxon>
    </lineage>
</organism>
<dbReference type="AlphaFoldDB" id="A0A5B7G3G3"/>
<reference evidence="1 2" key="1">
    <citation type="submission" date="2019-05" db="EMBL/GenBank/DDBJ databases">
        <title>Another draft genome of Portunus trituberculatus and its Hox gene families provides insights of decapod evolution.</title>
        <authorList>
            <person name="Jeong J.-H."/>
            <person name="Song I."/>
            <person name="Kim S."/>
            <person name="Choi T."/>
            <person name="Kim D."/>
            <person name="Ryu S."/>
            <person name="Kim W."/>
        </authorList>
    </citation>
    <scope>NUCLEOTIDE SEQUENCE [LARGE SCALE GENOMIC DNA]</scope>
    <source>
        <tissue evidence="1">Muscle</tissue>
    </source>
</reference>
<accession>A0A5B7G3G3</accession>
<evidence type="ECO:0000313" key="1">
    <source>
        <dbReference type="EMBL" id="MPC53502.1"/>
    </source>
</evidence>
<evidence type="ECO:0000313" key="2">
    <source>
        <dbReference type="Proteomes" id="UP000324222"/>
    </source>
</evidence>